<gene>
    <name evidence="1" type="ORF">GA0070614_4334</name>
</gene>
<evidence type="ECO:0000313" key="2">
    <source>
        <dbReference type="Proteomes" id="UP000198215"/>
    </source>
</evidence>
<organism evidence="1 2">
    <name type="scientific">Micromonospora coxensis</name>
    <dbReference type="NCBI Taxonomy" id="356852"/>
    <lineage>
        <taxon>Bacteria</taxon>
        <taxon>Bacillati</taxon>
        <taxon>Actinomycetota</taxon>
        <taxon>Actinomycetes</taxon>
        <taxon>Micromonosporales</taxon>
        <taxon>Micromonosporaceae</taxon>
        <taxon>Micromonospora</taxon>
    </lineage>
</organism>
<dbReference type="AlphaFoldDB" id="A0A1C5JBS3"/>
<dbReference type="InterPro" id="IPR036770">
    <property type="entry name" value="Ankyrin_rpt-contain_sf"/>
</dbReference>
<dbReference type="OrthoDB" id="1551450at2"/>
<dbReference type="Gene3D" id="1.25.40.20">
    <property type="entry name" value="Ankyrin repeat-containing domain"/>
    <property type="match status" value="1"/>
</dbReference>
<keyword evidence="2" id="KW-1185">Reference proteome</keyword>
<dbReference type="SUPFAM" id="SSF48403">
    <property type="entry name" value="Ankyrin repeat"/>
    <property type="match status" value="1"/>
</dbReference>
<reference evidence="2" key="1">
    <citation type="submission" date="2016-06" db="EMBL/GenBank/DDBJ databases">
        <authorList>
            <person name="Varghese N."/>
            <person name="Submissions Spin"/>
        </authorList>
    </citation>
    <scope>NUCLEOTIDE SEQUENCE [LARGE SCALE GENOMIC DNA]</scope>
    <source>
        <strain evidence="2">DSM 45161</strain>
    </source>
</reference>
<dbReference type="RefSeq" id="WP_088977649.1">
    <property type="nucleotide sequence ID" value="NZ_LT607753.1"/>
</dbReference>
<sequence>MGHTWDGITRGTSLSDWALTARNELADRARAYDWAGVLTVLTAPGGGGWVNATRPDGTSRWAPLHQAARAGAPVEVVHRLVELGAWRGLRTADGERPVDIAVRAGHHHLTEVLTPPRLLDVPDRELRAVQEHFHGLIRARVGALVDEHRLRLPELEVLRETPTEDTHFAVPGMYGGFTYRLAVDEGRAKLTATSWMRVVGGSGRRHEITQEEVVLVEQGFV</sequence>
<accession>A0A1C5JBS3</accession>
<dbReference type="Proteomes" id="UP000198215">
    <property type="component" value="Chromosome I"/>
</dbReference>
<dbReference type="EMBL" id="LT607753">
    <property type="protein sequence ID" value="SCG68027.1"/>
    <property type="molecule type" value="Genomic_DNA"/>
</dbReference>
<evidence type="ECO:0000313" key="1">
    <source>
        <dbReference type="EMBL" id="SCG68027.1"/>
    </source>
</evidence>
<proteinExistence type="predicted"/>
<name>A0A1C5JBS3_9ACTN</name>
<protein>
    <submittedName>
        <fullName evidence="1">Ankyrin repeat-containing protein</fullName>
    </submittedName>
</protein>